<name>A0A3E0VSM0_9MICO</name>
<evidence type="ECO:0000259" key="1">
    <source>
        <dbReference type="Pfam" id="PF08241"/>
    </source>
</evidence>
<dbReference type="SUPFAM" id="SSF53335">
    <property type="entry name" value="S-adenosyl-L-methionine-dependent methyltransferases"/>
    <property type="match status" value="1"/>
</dbReference>
<organism evidence="2 3">
    <name type="scientific">Subtercola boreus</name>
    <dbReference type="NCBI Taxonomy" id="120213"/>
    <lineage>
        <taxon>Bacteria</taxon>
        <taxon>Bacillati</taxon>
        <taxon>Actinomycetota</taxon>
        <taxon>Actinomycetes</taxon>
        <taxon>Micrococcales</taxon>
        <taxon>Microbacteriaceae</taxon>
        <taxon>Subtercola</taxon>
    </lineage>
</organism>
<proteinExistence type="predicted"/>
<comment type="caution">
    <text evidence="2">The sequence shown here is derived from an EMBL/GenBank/DDBJ whole genome shotgun (WGS) entry which is preliminary data.</text>
</comment>
<dbReference type="EMBL" id="NBXB01000042">
    <property type="protein sequence ID" value="RFA12373.1"/>
    <property type="molecule type" value="Genomic_DNA"/>
</dbReference>
<keyword evidence="2" id="KW-0489">Methyltransferase</keyword>
<dbReference type="RefSeq" id="WP_116412780.1">
    <property type="nucleotide sequence ID" value="NZ_NBXB01000042.1"/>
</dbReference>
<dbReference type="AlphaFoldDB" id="A0A3E0VSM0"/>
<gene>
    <name evidence="2" type="ORF">B7R22_16395</name>
</gene>
<dbReference type="InterPro" id="IPR050508">
    <property type="entry name" value="Methyltransf_Superfamily"/>
</dbReference>
<feature type="domain" description="Methyltransferase type 11" evidence="1">
    <location>
        <begin position="39"/>
        <end position="131"/>
    </location>
</feature>
<dbReference type="GO" id="GO:0008757">
    <property type="term" value="F:S-adenosylmethionine-dependent methyltransferase activity"/>
    <property type="evidence" value="ECO:0007669"/>
    <property type="project" value="InterPro"/>
</dbReference>
<dbReference type="PANTHER" id="PTHR42912">
    <property type="entry name" value="METHYLTRANSFERASE"/>
    <property type="match status" value="1"/>
</dbReference>
<evidence type="ECO:0000313" key="2">
    <source>
        <dbReference type="EMBL" id="RFA12373.1"/>
    </source>
</evidence>
<dbReference type="OrthoDB" id="9795634at2"/>
<dbReference type="InterPro" id="IPR013216">
    <property type="entry name" value="Methyltransf_11"/>
</dbReference>
<keyword evidence="2" id="KW-0808">Transferase</keyword>
<dbReference type="GO" id="GO:0032259">
    <property type="term" value="P:methylation"/>
    <property type="evidence" value="ECO:0007669"/>
    <property type="project" value="UniProtKB-KW"/>
</dbReference>
<sequence length="255" mass="27463">MTPHFENADSYDRFMGRFSTPLAKLFVDGIAPPRDALALDVGCGPGALTRELIEALGPGQVSAVDPSEPFVSAARSRFPGTDIRIAWAESLPYPDDTFDLTLSQLVIHFIADPVAAIREMARVTRPGGRIAANVWDFQGNRGPLGIFQQAALDLDPEASVYEITRGTGEGDLLEMFTGAGLADITTGELTVRITFPTFADWWDPFTLGIGPAGAYVASLDPDRRAALERHARELLPAIPFTIAATAWTVTGHAPR</sequence>
<dbReference type="Proteomes" id="UP000256541">
    <property type="component" value="Unassembled WGS sequence"/>
</dbReference>
<dbReference type="Gene3D" id="3.40.50.150">
    <property type="entry name" value="Vaccinia Virus protein VP39"/>
    <property type="match status" value="1"/>
</dbReference>
<dbReference type="PANTHER" id="PTHR42912:SF93">
    <property type="entry name" value="N6-ADENOSINE-METHYLTRANSFERASE TMT1A"/>
    <property type="match status" value="1"/>
</dbReference>
<dbReference type="Pfam" id="PF08241">
    <property type="entry name" value="Methyltransf_11"/>
    <property type="match status" value="1"/>
</dbReference>
<reference evidence="2 3" key="1">
    <citation type="submission" date="2017-04" db="EMBL/GenBank/DDBJ databases">
        <title>Comparative genome analysis of Subtercola boreus.</title>
        <authorList>
            <person name="Cho Y.-J."/>
            <person name="Cho A."/>
            <person name="Kim O.-S."/>
            <person name="Lee J.-I."/>
        </authorList>
    </citation>
    <scope>NUCLEOTIDE SEQUENCE [LARGE SCALE GENOMIC DNA]</scope>
    <source>
        <strain evidence="2 3">P27479</strain>
    </source>
</reference>
<dbReference type="InterPro" id="IPR029063">
    <property type="entry name" value="SAM-dependent_MTases_sf"/>
</dbReference>
<evidence type="ECO:0000313" key="3">
    <source>
        <dbReference type="Proteomes" id="UP000256541"/>
    </source>
</evidence>
<protein>
    <submittedName>
        <fullName evidence="2">SAM-dependent methyltransferase</fullName>
    </submittedName>
</protein>
<accession>A0A3E0VSM0</accession>
<dbReference type="CDD" id="cd02440">
    <property type="entry name" value="AdoMet_MTases"/>
    <property type="match status" value="1"/>
</dbReference>